<dbReference type="PANTHER" id="PTHR11878:SF65">
    <property type="entry name" value="NA_CA-EXCHANGE PROTEIN, ISOFORM G"/>
    <property type="match status" value="1"/>
</dbReference>
<accession>A0A419DCK2</accession>
<dbReference type="Gene3D" id="2.60.40.2030">
    <property type="match status" value="6"/>
</dbReference>
<protein>
    <recommendedName>
        <fullName evidence="5">Calx-beta domain-containing protein</fullName>
    </recommendedName>
</protein>
<dbReference type="InterPro" id="IPR051171">
    <property type="entry name" value="CaCA"/>
</dbReference>
<comment type="caution">
    <text evidence="6">The sequence shown here is derived from an EMBL/GenBank/DDBJ whole genome shotgun (WGS) entry which is preliminary data.</text>
</comment>
<evidence type="ECO:0000313" key="6">
    <source>
        <dbReference type="EMBL" id="RJO60869.1"/>
    </source>
</evidence>
<keyword evidence="2" id="KW-0677">Repeat</keyword>
<feature type="domain" description="Calx-beta" evidence="5">
    <location>
        <begin position="89"/>
        <end position="186"/>
    </location>
</feature>
<evidence type="ECO:0000313" key="7">
    <source>
        <dbReference type="Proteomes" id="UP000285655"/>
    </source>
</evidence>
<keyword evidence="4" id="KW-0813">Transport</keyword>
<dbReference type="GO" id="GO:0030001">
    <property type="term" value="P:metal ion transport"/>
    <property type="evidence" value="ECO:0007669"/>
    <property type="project" value="TreeGrafter"/>
</dbReference>
<dbReference type="AlphaFoldDB" id="A0A419DCK2"/>
<feature type="domain" description="Calx-beta" evidence="5">
    <location>
        <begin position="428"/>
        <end position="525"/>
    </location>
</feature>
<reference evidence="6 7" key="1">
    <citation type="journal article" date="2017" name="ISME J.">
        <title>Energy and carbon metabolisms in a deep terrestrial subsurface fluid microbial community.</title>
        <authorList>
            <person name="Momper L."/>
            <person name="Jungbluth S.P."/>
            <person name="Lee M.D."/>
            <person name="Amend J.P."/>
        </authorList>
    </citation>
    <scope>NUCLEOTIDE SEQUENCE [LARGE SCALE GENOMIC DNA]</scope>
    <source>
        <strain evidence="6">SURF_29</strain>
    </source>
</reference>
<dbReference type="InterPro" id="IPR038081">
    <property type="entry name" value="CalX-like_sf"/>
</dbReference>
<evidence type="ECO:0000256" key="4">
    <source>
        <dbReference type="ARBA" id="ARBA00023065"/>
    </source>
</evidence>
<dbReference type="GO" id="GO:0016020">
    <property type="term" value="C:membrane"/>
    <property type="evidence" value="ECO:0007669"/>
    <property type="project" value="InterPro"/>
</dbReference>
<feature type="domain" description="Calx-beta" evidence="5">
    <location>
        <begin position="201"/>
        <end position="299"/>
    </location>
</feature>
<proteinExistence type="predicted"/>
<dbReference type="Pfam" id="PF03160">
    <property type="entry name" value="Calx-beta"/>
    <property type="match status" value="6"/>
</dbReference>
<sequence length="657" mass="65930">MEGGDLVFTVTLNNAVDTGFDVNVGFGDVTATGGTDYNIPTVLLSFTGAAGETKQFIVTTVDDTILEGNETFTVTLSASNTLVNDSDTGTGTITDNEAGAEVSIAATTQASEPAASGEFTVSLSLESATATVVSYTVGGTATNGTDYATLSGTVTIPANTLSSTITVSVTDDLILEGTETVVVTITDTDNASITIGATDSATVNITDNETGSEASIAATIQASEPSTNGQFTVILSTVSATATVVSYTVNGSTAAAGVDYTALSGTVTIPANTSLATITVSVMDDLILEGIETVVVTITDTDNPAISIGAADSATVNIADDENPIVSIAATTDGTEDVVSPANAVFTVSLSTESASATVVSYSVGGTATAGTDYTALSGTVTIPAHTTSATITVPVIDDLILEGTETVLLTITGTDNTAISIGAADSVTVNINDNDSAAVTVGDVSVSEGGDLVFTVTLDNAVAGGFDVDVSFNDVTATGAFADYDSAGVTLQFTGFAGEFKTVTVWTNPDGLIEADETFTVSLSSTNNLVDDSDVATGTIENDDIATVIITAITDAAEPSTNGAFAVTLLGGVSDRFTVVNYSVSGTASSGSDYTALTGSVTIPPYTPSMNINVLVIDDTDPEPSESVIVTLTGTDDAAITVGTPDNDTVNITDND</sequence>
<name>A0A419DCK2_9BACT</name>
<feature type="domain" description="Calx-beta" evidence="5">
    <location>
        <begin position="314"/>
        <end position="413"/>
    </location>
</feature>
<organism evidence="6 7">
    <name type="scientific">candidate division WS5 bacterium</name>
    <dbReference type="NCBI Taxonomy" id="2093353"/>
    <lineage>
        <taxon>Bacteria</taxon>
        <taxon>candidate division WS5</taxon>
    </lineage>
</organism>
<evidence type="ECO:0000256" key="2">
    <source>
        <dbReference type="ARBA" id="ARBA00022737"/>
    </source>
</evidence>
<dbReference type="SMART" id="SM00237">
    <property type="entry name" value="Calx_beta"/>
    <property type="match status" value="5"/>
</dbReference>
<keyword evidence="4" id="KW-0406">Ion transport</keyword>
<dbReference type="GO" id="GO:0007154">
    <property type="term" value="P:cell communication"/>
    <property type="evidence" value="ECO:0007669"/>
    <property type="project" value="InterPro"/>
</dbReference>
<dbReference type="EMBL" id="QZJW01000037">
    <property type="protein sequence ID" value="RJO60869.1"/>
    <property type="molecule type" value="Genomic_DNA"/>
</dbReference>
<dbReference type="Proteomes" id="UP000285655">
    <property type="component" value="Unassembled WGS sequence"/>
</dbReference>
<dbReference type="InterPro" id="IPR003644">
    <property type="entry name" value="Calx_beta"/>
</dbReference>
<evidence type="ECO:0000259" key="5">
    <source>
        <dbReference type="SMART" id="SM00237"/>
    </source>
</evidence>
<dbReference type="PANTHER" id="PTHR11878">
    <property type="entry name" value="SODIUM/CALCIUM EXCHANGER"/>
    <property type="match status" value="1"/>
</dbReference>
<gene>
    <name evidence="6" type="ORF">C4544_04305</name>
</gene>
<evidence type="ECO:0000256" key="1">
    <source>
        <dbReference type="ARBA" id="ARBA00022729"/>
    </source>
</evidence>
<feature type="domain" description="Calx-beta" evidence="5">
    <location>
        <begin position="537"/>
        <end position="634"/>
    </location>
</feature>
<dbReference type="SUPFAM" id="SSF141072">
    <property type="entry name" value="CalX-like"/>
    <property type="match status" value="6"/>
</dbReference>
<keyword evidence="1" id="KW-0732">Signal</keyword>
<evidence type="ECO:0000256" key="3">
    <source>
        <dbReference type="ARBA" id="ARBA00022837"/>
    </source>
</evidence>
<keyword evidence="3" id="KW-0106">Calcium</keyword>